<evidence type="ECO:0000313" key="2">
    <source>
        <dbReference type="EMBL" id="EHQ63643.1"/>
    </source>
</evidence>
<gene>
    <name evidence="2" type="ORF">PDENDC454_04229</name>
</gene>
<name>H3SBG0_9BACL</name>
<feature type="region of interest" description="Disordered" evidence="1">
    <location>
        <begin position="56"/>
        <end position="118"/>
    </location>
</feature>
<keyword evidence="3" id="KW-1185">Reference proteome</keyword>
<proteinExistence type="predicted"/>
<evidence type="ECO:0000256" key="1">
    <source>
        <dbReference type="SAM" id="MobiDB-lite"/>
    </source>
</evidence>
<protein>
    <recommendedName>
        <fullName evidence="4">Helix-turn-helix domain containing protein</fullName>
    </recommendedName>
</protein>
<dbReference type="OrthoDB" id="2455520at2"/>
<dbReference type="RefSeq" id="WP_006675357.1">
    <property type="nucleotide sequence ID" value="NZ_AHKH01000007.1"/>
</dbReference>
<sequence>MAYIACDDMDFMWEQRDLEVFRQMWKEGFCVTDIARAFGRDVDEIGILVMDQKRKREIKDRPGGAWGRRMPDERAKGGRHLSTGRKSRKGKERTGERADNPGKKVRAGASEPTQATEG</sequence>
<reference evidence="2 3" key="1">
    <citation type="journal article" date="2012" name="J. Bacteriol.">
        <title>Genome Sequence of the Pattern-Forming Social Bacterium Paenibacillus dendritiformis C454 Chiral Morphotype.</title>
        <authorList>
            <person name="Sirota-Madi A."/>
            <person name="Olender T."/>
            <person name="Helman Y."/>
            <person name="Brainis I."/>
            <person name="Finkelshtein A."/>
            <person name="Roth D."/>
            <person name="Hagai E."/>
            <person name="Leshkowitz D."/>
            <person name="Brodsky L."/>
            <person name="Galatenko V."/>
            <person name="Nikolaev V."/>
            <person name="Gutnick D.L."/>
            <person name="Lancet D."/>
            <person name="Ben-Jacob E."/>
        </authorList>
    </citation>
    <scope>NUCLEOTIDE SEQUENCE [LARGE SCALE GENOMIC DNA]</scope>
    <source>
        <strain evidence="2 3">C454</strain>
    </source>
</reference>
<comment type="caution">
    <text evidence="2">The sequence shown here is derived from an EMBL/GenBank/DDBJ whole genome shotgun (WGS) entry which is preliminary data.</text>
</comment>
<dbReference type="AlphaFoldDB" id="H3SBG0"/>
<organism evidence="2 3">
    <name type="scientific">Paenibacillus dendritiformis C454</name>
    <dbReference type="NCBI Taxonomy" id="1131935"/>
    <lineage>
        <taxon>Bacteria</taxon>
        <taxon>Bacillati</taxon>
        <taxon>Bacillota</taxon>
        <taxon>Bacilli</taxon>
        <taxon>Bacillales</taxon>
        <taxon>Paenibacillaceae</taxon>
        <taxon>Paenibacillus</taxon>
    </lineage>
</organism>
<dbReference type="Proteomes" id="UP000003900">
    <property type="component" value="Unassembled WGS sequence"/>
</dbReference>
<evidence type="ECO:0000313" key="3">
    <source>
        <dbReference type="Proteomes" id="UP000003900"/>
    </source>
</evidence>
<evidence type="ECO:0008006" key="4">
    <source>
        <dbReference type="Google" id="ProtNLM"/>
    </source>
</evidence>
<dbReference type="EMBL" id="AHKH01000007">
    <property type="protein sequence ID" value="EHQ63643.1"/>
    <property type="molecule type" value="Genomic_DNA"/>
</dbReference>
<feature type="compositionally biased region" description="Basic and acidic residues" evidence="1">
    <location>
        <begin position="92"/>
        <end position="102"/>
    </location>
</feature>
<accession>H3SBG0</accession>
<feature type="compositionally biased region" description="Basic residues" evidence="1">
    <location>
        <begin position="77"/>
        <end position="91"/>
    </location>
</feature>
<dbReference type="STRING" id="1131935.PDENDC454_04229"/>